<evidence type="ECO:0000313" key="5">
    <source>
        <dbReference type="EMBL" id="PQA60920.1"/>
    </source>
</evidence>
<evidence type="ECO:0000259" key="4">
    <source>
        <dbReference type="PROSITE" id="PS50932"/>
    </source>
</evidence>
<dbReference type="InterPro" id="IPR001761">
    <property type="entry name" value="Peripla_BP/Lac1_sug-bd_dom"/>
</dbReference>
<evidence type="ECO:0000256" key="2">
    <source>
        <dbReference type="ARBA" id="ARBA00023125"/>
    </source>
</evidence>
<dbReference type="CDD" id="cd01392">
    <property type="entry name" value="HTH_LacI"/>
    <property type="match status" value="1"/>
</dbReference>
<dbReference type="Pfam" id="PF00532">
    <property type="entry name" value="Peripla_BP_1"/>
    <property type="match status" value="1"/>
</dbReference>
<keyword evidence="2" id="KW-0238">DNA-binding</keyword>
<dbReference type="SUPFAM" id="SSF47413">
    <property type="entry name" value="lambda repressor-like DNA-binding domains"/>
    <property type="match status" value="1"/>
</dbReference>
<dbReference type="OrthoDB" id="833520at2"/>
<dbReference type="AlphaFoldDB" id="A0A2S7ITJ6"/>
<evidence type="ECO:0000256" key="1">
    <source>
        <dbReference type="ARBA" id="ARBA00023015"/>
    </source>
</evidence>
<feature type="domain" description="HTH lacI-type" evidence="4">
    <location>
        <begin position="5"/>
        <end position="59"/>
    </location>
</feature>
<organism evidence="5 6">
    <name type="scientific">Siphonobacter curvatus</name>
    <dbReference type="NCBI Taxonomy" id="2094562"/>
    <lineage>
        <taxon>Bacteria</taxon>
        <taxon>Pseudomonadati</taxon>
        <taxon>Bacteroidota</taxon>
        <taxon>Cytophagia</taxon>
        <taxon>Cytophagales</taxon>
        <taxon>Cytophagaceae</taxon>
        <taxon>Siphonobacter</taxon>
    </lineage>
</organism>
<evidence type="ECO:0000313" key="6">
    <source>
        <dbReference type="Proteomes" id="UP000239590"/>
    </source>
</evidence>
<dbReference type="SUPFAM" id="SSF53822">
    <property type="entry name" value="Periplasmic binding protein-like I"/>
    <property type="match status" value="1"/>
</dbReference>
<comment type="caution">
    <text evidence="5">The sequence shown here is derived from an EMBL/GenBank/DDBJ whole genome shotgun (WGS) entry which is preliminary data.</text>
</comment>
<dbReference type="Gene3D" id="1.10.260.40">
    <property type="entry name" value="lambda repressor-like DNA-binding domains"/>
    <property type="match status" value="1"/>
</dbReference>
<gene>
    <name evidence="5" type="ORF">C5O19_15300</name>
</gene>
<dbReference type="InterPro" id="IPR000843">
    <property type="entry name" value="HTH_LacI"/>
</dbReference>
<accession>A0A2S7ITJ6</accession>
<reference evidence="6" key="1">
    <citation type="submission" date="2018-02" db="EMBL/GenBank/DDBJ databases">
        <title>Genome sequencing of Solimonas sp. HR-BB.</title>
        <authorList>
            <person name="Lee Y."/>
            <person name="Jeon C.O."/>
        </authorList>
    </citation>
    <scope>NUCLEOTIDE SEQUENCE [LARGE SCALE GENOMIC DNA]</scope>
    <source>
        <strain evidence="6">HR-U</strain>
    </source>
</reference>
<dbReference type="GO" id="GO:0000976">
    <property type="term" value="F:transcription cis-regulatory region binding"/>
    <property type="evidence" value="ECO:0007669"/>
    <property type="project" value="TreeGrafter"/>
</dbReference>
<dbReference type="GO" id="GO:0003700">
    <property type="term" value="F:DNA-binding transcription factor activity"/>
    <property type="evidence" value="ECO:0007669"/>
    <property type="project" value="TreeGrafter"/>
</dbReference>
<proteinExistence type="predicted"/>
<dbReference type="InterPro" id="IPR010982">
    <property type="entry name" value="Lambda_DNA-bd_dom_sf"/>
</dbReference>
<dbReference type="Proteomes" id="UP000239590">
    <property type="component" value="Unassembled WGS sequence"/>
</dbReference>
<keyword evidence="6" id="KW-1185">Reference proteome</keyword>
<keyword evidence="3" id="KW-0804">Transcription</keyword>
<protein>
    <submittedName>
        <fullName evidence="5">LacI family transcriptional regulator</fullName>
    </submittedName>
</protein>
<dbReference type="PANTHER" id="PTHR30146:SF109">
    <property type="entry name" value="HTH-TYPE TRANSCRIPTIONAL REGULATOR GALS"/>
    <property type="match status" value="1"/>
</dbReference>
<dbReference type="InterPro" id="IPR028082">
    <property type="entry name" value="Peripla_BP_I"/>
</dbReference>
<dbReference type="Gene3D" id="3.40.50.2300">
    <property type="match status" value="2"/>
</dbReference>
<evidence type="ECO:0000256" key="3">
    <source>
        <dbReference type="ARBA" id="ARBA00023163"/>
    </source>
</evidence>
<name>A0A2S7ITJ6_9BACT</name>
<dbReference type="Pfam" id="PF00356">
    <property type="entry name" value="LacI"/>
    <property type="match status" value="1"/>
</dbReference>
<dbReference type="EMBL" id="PTRA01000001">
    <property type="protein sequence ID" value="PQA60920.1"/>
    <property type="molecule type" value="Genomic_DNA"/>
</dbReference>
<sequence length="333" mass="37252">MPMNVSIKEIARRLKISPSTVSRALQNHPRIGLRTRERVQELAQQLNYVPSATARNLRSGKTFMLGVVLPEIQENFFSKAINGIEEVAFARGYTVALYQSHDQYEREKQVLDVLSRQVVDGVILSVAKESHQFDHIQKLLQHQIPLVLFDRIPPSIDTHQVSCNMEMGAYEATSLLVKKGFKRIALLNGPASLVASQERYEGYVRALTEAGLSPEPALVESVDLSTEATRRIMEQWLALPQPPDSVLTFNDYVALDAMGVCRAKGLRLNTDISFVSFANLPMNAYLEHPPLASVEQHPYRMGYTAAELILNAIAQPQASFEKVILQPELMVLS</sequence>
<dbReference type="SMART" id="SM00354">
    <property type="entry name" value="HTH_LACI"/>
    <property type="match status" value="1"/>
</dbReference>
<dbReference type="PANTHER" id="PTHR30146">
    <property type="entry name" value="LACI-RELATED TRANSCRIPTIONAL REPRESSOR"/>
    <property type="match status" value="1"/>
</dbReference>
<dbReference type="CDD" id="cd06267">
    <property type="entry name" value="PBP1_LacI_sugar_binding-like"/>
    <property type="match status" value="1"/>
</dbReference>
<dbReference type="PROSITE" id="PS50932">
    <property type="entry name" value="HTH_LACI_2"/>
    <property type="match status" value="1"/>
</dbReference>
<keyword evidence="1" id="KW-0805">Transcription regulation</keyword>